<dbReference type="GeneID" id="94838655"/>
<proteinExistence type="predicted"/>
<keyword evidence="2" id="KW-1185">Reference proteome</keyword>
<evidence type="ECO:0000313" key="1">
    <source>
        <dbReference type="EMBL" id="OHT06996.1"/>
    </source>
</evidence>
<organism evidence="1 2">
    <name type="scientific">Tritrichomonas foetus</name>
    <dbReference type="NCBI Taxonomy" id="1144522"/>
    <lineage>
        <taxon>Eukaryota</taxon>
        <taxon>Metamonada</taxon>
        <taxon>Parabasalia</taxon>
        <taxon>Tritrichomonadida</taxon>
        <taxon>Tritrichomonadidae</taxon>
        <taxon>Tritrichomonas</taxon>
    </lineage>
</organism>
<dbReference type="AlphaFoldDB" id="A0A1J4KBD2"/>
<dbReference type="VEuPathDB" id="TrichDB:TRFO_24791"/>
<dbReference type="EMBL" id="MLAK01000708">
    <property type="protein sequence ID" value="OHT06996.1"/>
    <property type="molecule type" value="Genomic_DNA"/>
</dbReference>
<dbReference type="Proteomes" id="UP000179807">
    <property type="component" value="Unassembled WGS sequence"/>
</dbReference>
<gene>
    <name evidence="1" type="ORF">TRFO_24791</name>
</gene>
<name>A0A1J4KBD2_9EUKA</name>
<accession>A0A1J4KBD2</accession>
<dbReference type="OrthoDB" id="10581207at2759"/>
<comment type="caution">
    <text evidence="1">The sequence shown here is derived from an EMBL/GenBank/DDBJ whole genome shotgun (WGS) entry which is preliminary data.</text>
</comment>
<reference evidence="1" key="1">
    <citation type="submission" date="2016-10" db="EMBL/GenBank/DDBJ databases">
        <authorList>
            <person name="Benchimol M."/>
            <person name="Almeida L.G."/>
            <person name="Vasconcelos A.T."/>
            <person name="Perreira-Neves A."/>
            <person name="Rosa I.A."/>
            <person name="Tasca T."/>
            <person name="Bogo M.R."/>
            <person name="de Souza W."/>
        </authorList>
    </citation>
    <scope>NUCLEOTIDE SEQUENCE [LARGE SCALE GENOMIC DNA]</scope>
    <source>
        <strain evidence="1">K</strain>
    </source>
</reference>
<dbReference type="RefSeq" id="XP_068360132.1">
    <property type="nucleotide sequence ID" value="XM_068503951.1"/>
</dbReference>
<evidence type="ECO:0000313" key="2">
    <source>
        <dbReference type="Proteomes" id="UP000179807"/>
    </source>
</evidence>
<sequence length="174" mass="19774">MIIFLLILTSSVSSDDVVTYAINILPKVLCFADIKREKIVVDKISESNQIFTVLASSGAQKITAIFESSSSAVLLTWAETDDNSIWKFEKASPEVEKTAMHYMEMLINSIDPPKLVRITSHRSQILNGEKIHQLTLITELHERRSLQFLQFKFKANGRHTFIQHDVLLKDGEIN</sequence>
<protein>
    <submittedName>
        <fullName evidence="1">Uncharacterized protein</fullName>
    </submittedName>
</protein>